<gene>
    <name evidence="4" type="ORF">BDV24DRAFT_151006</name>
</gene>
<feature type="transmembrane region" description="Helical" evidence="2">
    <location>
        <begin position="340"/>
        <end position="361"/>
    </location>
</feature>
<dbReference type="Proteomes" id="UP000325558">
    <property type="component" value="Unassembled WGS sequence"/>
</dbReference>
<feature type="compositionally biased region" description="Low complexity" evidence="1">
    <location>
        <begin position="432"/>
        <end position="442"/>
    </location>
</feature>
<dbReference type="SUPFAM" id="SSF49344">
    <property type="entry name" value="CBD9-like"/>
    <property type="match status" value="1"/>
</dbReference>
<feature type="transmembrane region" description="Helical" evidence="2">
    <location>
        <begin position="269"/>
        <end position="290"/>
    </location>
</feature>
<dbReference type="Gene3D" id="2.60.40.1210">
    <property type="entry name" value="Cellobiose dehydrogenase, cytochrome domain"/>
    <property type="match status" value="1"/>
</dbReference>
<dbReference type="PANTHER" id="PTHR47797:SF1">
    <property type="entry name" value="CYTOCHROME B561 DOMAIN-CONTAINING PROTEIN-RELATED"/>
    <property type="match status" value="1"/>
</dbReference>
<dbReference type="OrthoDB" id="19261at2759"/>
<keyword evidence="2" id="KW-0472">Membrane</keyword>
<evidence type="ECO:0000256" key="2">
    <source>
        <dbReference type="SAM" id="Phobius"/>
    </source>
</evidence>
<sequence length="442" mass="48883">MVKTSNSVRIAYRCWLCISESGLVLASRAPQLTSDLNYTGAASLSSHTFTSFLNYRPSDINGTIYLQLSAPSHTKWISLGQGERMAGGSIFLIYASPDGSITLSPRKAFGHLDVFYDPNIQAHLLEGSRIHDGVMTANIRCDNCMHLDNGDSLMGSSSSWGWAMCHGYPLMSSDVAVRIHKHDFHGSFTINLTKAIGGKSTNPFLDMAYPHHDVTPFSNQHVIDDALLYRKRVAHGVLTPIAFVLMFPGFGLLLQIYPSRHTVLWMHAPMQIIAACVALIGLGFGVSVSMDLKLSNGYHPTIGYVLVGVVVLIQPVFGVVQHLHFRSSGGTTIYGVLHRWFGRLLSAIGIVNGGMGFYYAYQHTEDIPPIPPIIYGMVCGGVCILYVFVVMWRREKKRSQAIITNFQTEFFQKRSDLEQVSDKLDSARAKSVESSSISEKKW</sequence>
<dbReference type="PANTHER" id="PTHR47797">
    <property type="entry name" value="DEHYDROGENASE, PUTATIVE (AFU_ORTHOLOGUE AFUA_8G05805)-RELATED"/>
    <property type="match status" value="1"/>
</dbReference>
<feature type="transmembrane region" description="Helical" evidence="2">
    <location>
        <begin position="373"/>
        <end position="392"/>
    </location>
</feature>
<accession>A0A5N6Y806</accession>
<evidence type="ECO:0000259" key="3">
    <source>
        <dbReference type="Pfam" id="PF16010"/>
    </source>
</evidence>
<protein>
    <recommendedName>
        <fullName evidence="3">Cellobiose dehydrogenase-like cytochrome domain-containing protein</fullName>
    </recommendedName>
</protein>
<feature type="transmembrane region" description="Helical" evidence="2">
    <location>
        <begin position="237"/>
        <end position="257"/>
    </location>
</feature>
<feature type="transmembrane region" description="Helical" evidence="2">
    <location>
        <begin position="302"/>
        <end position="320"/>
    </location>
</feature>
<dbReference type="CDD" id="cd09630">
    <property type="entry name" value="CDH_like_cytochrome"/>
    <property type="match status" value="1"/>
</dbReference>
<dbReference type="Gene3D" id="1.20.120.1770">
    <property type="match status" value="1"/>
</dbReference>
<feature type="region of interest" description="Disordered" evidence="1">
    <location>
        <begin position="423"/>
        <end position="442"/>
    </location>
</feature>
<proteinExistence type="predicted"/>
<dbReference type="InterPro" id="IPR015920">
    <property type="entry name" value="Cellobiose_DH-like_cyt"/>
</dbReference>
<dbReference type="Pfam" id="PF16010">
    <property type="entry name" value="CDH-cyt"/>
    <property type="match status" value="1"/>
</dbReference>
<keyword evidence="2" id="KW-0812">Transmembrane</keyword>
<evidence type="ECO:0000313" key="4">
    <source>
        <dbReference type="EMBL" id="KAE8341602.1"/>
    </source>
</evidence>
<dbReference type="CDD" id="cd08760">
    <property type="entry name" value="Cyt_b561_FRRS1_like"/>
    <property type="match status" value="1"/>
</dbReference>
<dbReference type="EMBL" id="ML737139">
    <property type="protein sequence ID" value="KAE8341602.1"/>
    <property type="molecule type" value="Genomic_DNA"/>
</dbReference>
<feature type="domain" description="Cellobiose dehydrogenase-like cytochrome" evidence="3">
    <location>
        <begin position="57"/>
        <end position="195"/>
    </location>
</feature>
<organism evidence="4">
    <name type="scientific">Aspergillus arachidicola</name>
    <dbReference type="NCBI Taxonomy" id="656916"/>
    <lineage>
        <taxon>Eukaryota</taxon>
        <taxon>Fungi</taxon>
        <taxon>Dikarya</taxon>
        <taxon>Ascomycota</taxon>
        <taxon>Pezizomycotina</taxon>
        <taxon>Eurotiomycetes</taxon>
        <taxon>Eurotiomycetidae</taxon>
        <taxon>Eurotiales</taxon>
        <taxon>Aspergillaceae</taxon>
        <taxon>Aspergillus</taxon>
        <taxon>Aspergillus subgen. Circumdati</taxon>
    </lineage>
</organism>
<name>A0A5N6Y806_9EURO</name>
<evidence type="ECO:0000256" key="1">
    <source>
        <dbReference type="SAM" id="MobiDB-lite"/>
    </source>
</evidence>
<dbReference type="AlphaFoldDB" id="A0A5N6Y806"/>
<keyword evidence="2" id="KW-1133">Transmembrane helix</keyword>
<reference evidence="4" key="1">
    <citation type="submission" date="2019-04" db="EMBL/GenBank/DDBJ databases">
        <title>Friends and foes A comparative genomics study of 23 Aspergillus species from section Flavi.</title>
        <authorList>
            <consortium name="DOE Joint Genome Institute"/>
            <person name="Kjaerbolling I."/>
            <person name="Vesth T."/>
            <person name="Frisvad J.C."/>
            <person name="Nybo J.L."/>
            <person name="Theobald S."/>
            <person name="Kildgaard S."/>
            <person name="Isbrandt T."/>
            <person name="Kuo A."/>
            <person name="Sato A."/>
            <person name="Lyhne E.K."/>
            <person name="Kogle M.E."/>
            <person name="Wiebenga A."/>
            <person name="Kun R.S."/>
            <person name="Lubbers R.J."/>
            <person name="Makela M.R."/>
            <person name="Barry K."/>
            <person name="Chovatia M."/>
            <person name="Clum A."/>
            <person name="Daum C."/>
            <person name="Haridas S."/>
            <person name="He G."/>
            <person name="LaButti K."/>
            <person name="Lipzen A."/>
            <person name="Mondo S."/>
            <person name="Riley R."/>
            <person name="Salamov A."/>
            <person name="Simmons B.A."/>
            <person name="Magnuson J.K."/>
            <person name="Henrissat B."/>
            <person name="Mortensen U.H."/>
            <person name="Larsen T.O."/>
            <person name="Devries R.P."/>
            <person name="Grigoriev I.V."/>
            <person name="Machida M."/>
            <person name="Baker S.E."/>
            <person name="Andersen M.R."/>
        </authorList>
    </citation>
    <scope>NUCLEOTIDE SEQUENCE</scope>
    <source>
        <strain evidence="4">CBS 117612</strain>
    </source>
</reference>